<feature type="domain" description="EGF-like" evidence="11">
    <location>
        <begin position="100"/>
        <end position="143"/>
    </location>
</feature>
<keyword evidence="9" id="KW-0325">Glycoprotein</keyword>
<feature type="domain" description="EGF-like" evidence="11">
    <location>
        <begin position="58"/>
        <end position="99"/>
    </location>
</feature>
<dbReference type="CDD" id="cd00054">
    <property type="entry name" value="EGF_CA"/>
    <property type="match status" value="5"/>
</dbReference>
<evidence type="ECO:0000256" key="5">
    <source>
        <dbReference type="ARBA" id="ARBA00022729"/>
    </source>
</evidence>
<dbReference type="FunFam" id="2.10.25.10:FF:000210">
    <property type="entry name" value="Hemicentin 1"/>
    <property type="match status" value="1"/>
</dbReference>
<dbReference type="InterPro" id="IPR049883">
    <property type="entry name" value="NOTCH1_EGF-like"/>
</dbReference>
<evidence type="ECO:0000259" key="11">
    <source>
        <dbReference type="PROSITE" id="PS50026"/>
    </source>
</evidence>
<keyword evidence="7" id="KW-0106">Calcium</keyword>
<protein>
    <submittedName>
        <fullName evidence="12">Fibulin 1</fullName>
    </submittedName>
</protein>
<keyword evidence="2" id="KW-0964">Secreted</keyword>
<dbReference type="Pfam" id="PF07645">
    <property type="entry name" value="EGF_CA"/>
    <property type="match status" value="3"/>
</dbReference>
<organism evidence="12">
    <name type="scientific">Alectorobius mimon</name>
    <dbReference type="NCBI Taxonomy" id="360319"/>
    <lineage>
        <taxon>Eukaryota</taxon>
        <taxon>Metazoa</taxon>
        <taxon>Ecdysozoa</taxon>
        <taxon>Arthropoda</taxon>
        <taxon>Chelicerata</taxon>
        <taxon>Arachnida</taxon>
        <taxon>Acari</taxon>
        <taxon>Parasitiformes</taxon>
        <taxon>Ixodida</taxon>
        <taxon>Ixodoidea</taxon>
        <taxon>Argasidae</taxon>
        <taxon>Ornithodorinae</taxon>
        <taxon>Alectorobius</taxon>
    </lineage>
</organism>
<dbReference type="PROSITE" id="PS00010">
    <property type="entry name" value="ASX_HYDROXYL"/>
    <property type="match status" value="3"/>
</dbReference>
<evidence type="ECO:0000256" key="6">
    <source>
        <dbReference type="ARBA" id="ARBA00022737"/>
    </source>
</evidence>
<evidence type="ECO:0000256" key="8">
    <source>
        <dbReference type="ARBA" id="ARBA00023157"/>
    </source>
</evidence>
<evidence type="ECO:0000256" key="3">
    <source>
        <dbReference type="ARBA" id="ARBA00022530"/>
    </source>
</evidence>
<dbReference type="SMART" id="SM00181">
    <property type="entry name" value="EGF"/>
    <property type="match status" value="6"/>
</dbReference>
<feature type="domain" description="EGF-like" evidence="11">
    <location>
        <begin position="182"/>
        <end position="225"/>
    </location>
</feature>
<keyword evidence="5" id="KW-0732">Signal</keyword>
<accession>A0A147B8B3</accession>
<dbReference type="EMBL" id="GEIB01001094">
    <property type="protein sequence ID" value="JAR86997.1"/>
    <property type="molecule type" value="Transcribed_RNA"/>
</dbReference>
<dbReference type="AlphaFoldDB" id="A0A147B8B3"/>
<comment type="subcellular location">
    <subcellularLocation>
        <location evidence="1">Secreted</location>
        <location evidence="1">Extracellular space</location>
        <location evidence="1">Extracellular matrix</location>
    </subcellularLocation>
</comment>
<dbReference type="PROSITE" id="PS01187">
    <property type="entry name" value="EGF_CA"/>
    <property type="match status" value="1"/>
</dbReference>
<dbReference type="SMART" id="SM00179">
    <property type="entry name" value="EGF_CA"/>
    <property type="match status" value="6"/>
</dbReference>
<evidence type="ECO:0000256" key="10">
    <source>
        <dbReference type="PROSITE-ProRule" id="PRU00076"/>
    </source>
</evidence>
<dbReference type="PROSITE" id="PS50026">
    <property type="entry name" value="EGF_3"/>
    <property type="match status" value="3"/>
</dbReference>
<dbReference type="PANTHER" id="PTHR24034">
    <property type="entry name" value="EGF-LIKE DOMAIN-CONTAINING PROTEIN"/>
    <property type="match status" value="1"/>
</dbReference>
<dbReference type="GO" id="GO:0005509">
    <property type="term" value="F:calcium ion binding"/>
    <property type="evidence" value="ECO:0007669"/>
    <property type="project" value="InterPro"/>
</dbReference>
<dbReference type="PANTHER" id="PTHR24034:SF94">
    <property type="entry name" value="FIBULIN-7"/>
    <property type="match status" value="1"/>
</dbReference>
<dbReference type="FunFam" id="2.10.25.10:FF:000014">
    <property type="entry name" value="Latent-transforming growth factor beta-binding protein 3"/>
    <property type="match status" value="1"/>
</dbReference>
<dbReference type="InterPro" id="IPR000152">
    <property type="entry name" value="EGF-type_Asp/Asn_hydroxyl_site"/>
</dbReference>
<keyword evidence="6" id="KW-0677">Repeat</keyword>
<dbReference type="InterPro" id="IPR026823">
    <property type="entry name" value="cEGF"/>
</dbReference>
<evidence type="ECO:0000256" key="2">
    <source>
        <dbReference type="ARBA" id="ARBA00022525"/>
    </source>
</evidence>
<dbReference type="InterPro" id="IPR018097">
    <property type="entry name" value="EGF_Ca-bd_CS"/>
</dbReference>
<evidence type="ECO:0000256" key="4">
    <source>
        <dbReference type="ARBA" id="ARBA00022536"/>
    </source>
</evidence>
<dbReference type="FunFam" id="2.10.25.10:FF:000240">
    <property type="entry name" value="Vitamin K-dependent protein S"/>
    <property type="match status" value="1"/>
</dbReference>
<reference evidence="12" key="1">
    <citation type="submission" date="2016-03" db="EMBL/GenBank/DDBJ databases">
        <title>Gut transcriptome analysis on engorged females of Ornithodoros mimon (Acari: Argasidae) and phylogenetic inferences of soft ticks.</title>
        <authorList>
            <person name="Landulfo G.A."/>
            <person name="Giovanni D."/>
            <person name="Carvalho E."/>
            <person name="Junqueira-de-Azevedo I."/>
            <person name="Patane J."/>
            <person name="Mendoca R."/>
            <person name="Barros-Battesti D."/>
        </authorList>
    </citation>
    <scope>NUCLEOTIDE SEQUENCE</scope>
    <source>
        <strain evidence="12">Females</strain>
        <tissue evidence="12">Gut</tissue>
    </source>
</reference>
<keyword evidence="4 10" id="KW-0245">EGF-like domain</keyword>
<dbReference type="InterPro" id="IPR000742">
    <property type="entry name" value="EGF"/>
</dbReference>
<dbReference type="PROSITE" id="PS01186">
    <property type="entry name" value="EGF_2"/>
    <property type="match status" value="3"/>
</dbReference>
<evidence type="ECO:0000256" key="9">
    <source>
        <dbReference type="ARBA" id="ARBA00023180"/>
    </source>
</evidence>
<dbReference type="FunFam" id="2.10.25.10:FF:000005">
    <property type="entry name" value="Fibrillin 2"/>
    <property type="match status" value="1"/>
</dbReference>
<dbReference type="Pfam" id="PF12662">
    <property type="entry name" value="cEGF"/>
    <property type="match status" value="2"/>
</dbReference>
<keyword evidence="8" id="KW-1015">Disulfide bond</keyword>
<sequence length="367" mass="41057">MTVDSSGTCIDINECQQNKSICSRYRRCVNTPGSYVCESLLTCTPGYQANPEGTRCVDIDECTEGTHTCKLDQICNNRPGGYSCECPSGYFMNAARQCEDVDECLRYPGKVCAYNSECRNTPGSYICDCKEGFKSAEQGQTCDECEESDHGCEHNCVNVWGSYQCTCNVGFKMDADQKKCLDIDECELWKDRGRLCIGTCVNEPGSYSCSCPAGYRLSGDKRTCEDIDKCDQLGICNGDNEVCLNTRGGYRCNVLDCPPGYYMDTDHKSRCKRTKRECPMGNITCISEPASYSYNYFTLTNNMRIPNSGHLDFFTMRALGSPLPHEKNRIQRGHVVPDKAPARSARHTVGVDNEDLSERTLCWKCCR</sequence>
<dbReference type="SUPFAM" id="SSF57184">
    <property type="entry name" value="Growth factor receptor domain"/>
    <property type="match status" value="2"/>
</dbReference>
<keyword evidence="3" id="KW-0272">Extracellular matrix</keyword>
<name>A0A147B8B3_9ACAR</name>
<dbReference type="Gene3D" id="2.10.25.10">
    <property type="entry name" value="Laminin"/>
    <property type="match status" value="6"/>
</dbReference>
<evidence type="ECO:0000256" key="1">
    <source>
        <dbReference type="ARBA" id="ARBA00004498"/>
    </source>
</evidence>
<proteinExistence type="predicted"/>
<dbReference type="InterPro" id="IPR009030">
    <property type="entry name" value="Growth_fac_rcpt_cys_sf"/>
</dbReference>
<evidence type="ECO:0000313" key="12">
    <source>
        <dbReference type="EMBL" id="JAR86997.1"/>
    </source>
</evidence>
<dbReference type="InterPro" id="IPR001881">
    <property type="entry name" value="EGF-like_Ca-bd_dom"/>
</dbReference>
<evidence type="ECO:0000256" key="7">
    <source>
        <dbReference type="ARBA" id="ARBA00022837"/>
    </source>
</evidence>
<comment type="caution">
    <text evidence="10">Lacks conserved residue(s) required for the propagation of feature annotation.</text>
</comment>
<dbReference type="InterPro" id="IPR050751">
    <property type="entry name" value="ECM_structural_protein"/>
</dbReference>
<dbReference type="FunFam" id="2.10.25.10:FF:000017">
    <property type="entry name" value="latent-transforming growth factor beta-binding protein 4 isoform X1"/>
    <property type="match status" value="1"/>
</dbReference>